<feature type="domain" description="HPt" evidence="13">
    <location>
        <begin position="2"/>
        <end position="105"/>
    </location>
</feature>
<protein>
    <recommendedName>
        <fullName evidence="2">histidine kinase</fullName>
        <ecNumber evidence="2">2.7.13.3</ecNumber>
    </recommendedName>
</protein>
<dbReference type="AlphaFoldDB" id="A0A7V5H4S7"/>
<proteinExistence type="predicted"/>
<dbReference type="SUPFAM" id="SSF55874">
    <property type="entry name" value="ATPase domain of HSP90 chaperone/DNA topoisomerase II/histidine kinase"/>
    <property type="match status" value="1"/>
</dbReference>
<dbReference type="InterPro" id="IPR005467">
    <property type="entry name" value="His_kinase_dom"/>
</dbReference>
<gene>
    <name evidence="14" type="ORF">ENL21_07400</name>
</gene>
<dbReference type="InterPro" id="IPR036061">
    <property type="entry name" value="CheW-like_dom_sf"/>
</dbReference>
<dbReference type="SMART" id="SM00260">
    <property type="entry name" value="CheW"/>
    <property type="match status" value="1"/>
</dbReference>
<dbReference type="SUPFAM" id="SSF52172">
    <property type="entry name" value="CheY-like"/>
    <property type="match status" value="1"/>
</dbReference>
<dbReference type="Gene3D" id="2.30.30.40">
    <property type="entry name" value="SH3 Domains"/>
    <property type="match status" value="1"/>
</dbReference>
<sequence length="670" mass="75339">MEQDFQQELLEIFQQEAEDYLAVLRNGIQSLEEQPAPETIEEIFRTTHSLKGAARAVSFSAVEELCQALESIFSKIKNKELKLSSELIETFADAVDALVDLLEQGELDANPDEQLLLKLQEIVSGRIPSPKERPAKVSTPPPEKKLSNVAPSHSPKKHKTTKGETIRIPYSRLQELMHSSEELISVKIKYHYYLRKINELTQMCEQLQQLTEREKSSIKSVLQDLQQQLQDFQKSLSNDAFQIKTHIDSHIDKVRDLMLFPFSTITEFLEHSTRKIAKELGKRIILKIIGAETKFDKHMLEMLKDPLIHMIRNSIDHGIETPTERQYMGKPETGTIKIEVIPPVKQKIKIIISDDGAGFNVEKIKQIILSKGLATAEQLEKLSDHEIIAFIFKSGFSTKSEVSKLSGRGLGMAVVKENIEKLGGSLQIKNNYPNGSTFILNLPLSFASSNGILVQTSSLKLFLPTSAVENTIRIKSEALKSIENKAMLNFEGQNIPVYDLASLLGLNPKSTDYKDTLNIVILQSGDKQMALIIDRILDEREILIKKLSPPLENVSLLSGITMLGDGSLVPIINISELFYRCSQDGKSFTVQQKEESKKILVVEDSITSRVLLKNILETAGFEVELAVDGQMAWDKLKEHKADLIISDIQMPKMDGITLTRKIKSDSKLKD</sequence>
<dbReference type="InterPro" id="IPR002545">
    <property type="entry name" value="CheW-lke_dom"/>
</dbReference>
<evidence type="ECO:0000256" key="6">
    <source>
        <dbReference type="PROSITE-ProRule" id="PRU00110"/>
    </source>
</evidence>
<dbReference type="GO" id="GO:0006935">
    <property type="term" value="P:chemotaxis"/>
    <property type="evidence" value="ECO:0007669"/>
    <property type="project" value="InterPro"/>
</dbReference>
<dbReference type="CDD" id="cd00088">
    <property type="entry name" value="HPT"/>
    <property type="match status" value="1"/>
</dbReference>
<dbReference type="SMART" id="SM00387">
    <property type="entry name" value="HATPase_c"/>
    <property type="match status" value="1"/>
</dbReference>
<evidence type="ECO:0000259" key="10">
    <source>
        <dbReference type="PROSITE" id="PS50109"/>
    </source>
</evidence>
<dbReference type="InterPro" id="IPR001789">
    <property type="entry name" value="Sig_transdc_resp-reg_receiver"/>
</dbReference>
<evidence type="ECO:0000313" key="14">
    <source>
        <dbReference type="EMBL" id="HHE55592.1"/>
    </source>
</evidence>
<feature type="domain" description="Response regulatory" evidence="11">
    <location>
        <begin position="598"/>
        <end position="670"/>
    </location>
</feature>
<dbReference type="InterPro" id="IPR036890">
    <property type="entry name" value="HATPase_C_sf"/>
</dbReference>
<feature type="region of interest" description="Disordered" evidence="9">
    <location>
        <begin position="128"/>
        <end position="163"/>
    </location>
</feature>
<name>A0A7V5H4S7_CALAY</name>
<evidence type="ECO:0000256" key="9">
    <source>
        <dbReference type="SAM" id="MobiDB-lite"/>
    </source>
</evidence>
<keyword evidence="3 7" id="KW-0597">Phosphoprotein</keyword>
<dbReference type="InterPro" id="IPR003594">
    <property type="entry name" value="HATPase_dom"/>
</dbReference>
<dbReference type="SMART" id="SM00448">
    <property type="entry name" value="REC"/>
    <property type="match status" value="1"/>
</dbReference>
<feature type="modified residue" description="4-aspartylphosphate" evidence="7">
    <location>
        <position position="647"/>
    </location>
</feature>
<accession>A0A7V5H4S7</accession>
<dbReference type="InterPro" id="IPR011006">
    <property type="entry name" value="CheY-like_superfamily"/>
</dbReference>
<dbReference type="InterPro" id="IPR051315">
    <property type="entry name" value="Bact_Chemotaxis_CheA"/>
</dbReference>
<keyword evidence="8" id="KW-0175">Coiled coil</keyword>
<evidence type="ECO:0000259" key="13">
    <source>
        <dbReference type="PROSITE" id="PS50894"/>
    </source>
</evidence>
<dbReference type="Proteomes" id="UP000886111">
    <property type="component" value="Unassembled WGS sequence"/>
</dbReference>
<dbReference type="Pfam" id="PF02518">
    <property type="entry name" value="HATPase_c"/>
    <property type="match status" value="1"/>
</dbReference>
<dbReference type="PANTHER" id="PTHR43395:SF1">
    <property type="entry name" value="CHEMOTAXIS PROTEIN CHEA"/>
    <property type="match status" value="1"/>
</dbReference>
<dbReference type="SUPFAM" id="SSF50341">
    <property type="entry name" value="CheW-like"/>
    <property type="match status" value="1"/>
</dbReference>
<organism evidence="14">
    <name type="scientific">Caldithrix abyssi</name>
    <dbReference type="NCBI Taxonomy" id="187145"/>
    <lineage>
        <taxon>Bacteria</taxon>
        <taxon>Pseudomonadati</taxon>
        <taxon>Calditrichota</taxon>
        <taxon>Calditrichia</taxon>
        <taxon>Calditrichales</taxon>
        <taxon>Calditrichaceae</taxon>
        <taxon>Caldithrix</taxon>
    </lineage>
</organism>
<evidence type="ECO:0000259" key="11">
    <source>
        <dbReference type="PROSITE" id="PS50110"/>
    </source>
</evidence>
<reference evidence="14" key="1">
    <citation type="journal article" date="2020" name="mSystems">
        <title>Genome- and Community-Level Interaction Insights into Carbon Utilization and Element Cycling Functions of Hydrothermarchaeota in Hydrothermal Sediment.</title>
        <authorList>
            <person name="Zhou Z."/>
            <person name="Liu Y."/>
            <person name="Xu W."/>
            <person name="Pan J."/>
            <person name="Luo Z.H."/>
            <person name="Li M."/>
        </authorList>
    </citation>
    <scope>NUCLEOTIDE SEQUENCE [LARGE SCALE GENOMIC DNA]</scope>
    <source>
        <strain evidence="14">HyVt-76</strain>
    </source>
</reference>
<dbReference type="Pfam" id="PF00072">
    <property type="entry name" value="Response_reg"/>
    <property type="match status" value="1"/>
</dbReference>
<dbReference type="EC" id="2.7.13.3" evidence="2"/>
<feature type="domain" description="Histidine kinase" evidence="10">
    <location>
        <begin position="206"/>
        <end position="446"/>
    </location>
</feature>
<evidence type="ECO:0000256" key="7">
    <source>
        <dbReference type="PROSITE-ProRule" id="PRU00169"/>
    </source>
</evidence>
<dbReference type="FunFam" id="3.30.565.10:FF:000016">
    <property type="entry name" value="Chemotaxis protein CheA, putative"/>
    <property type="match status" value="1"/>
</dbReference>
<dbReference type="Gene3D" id="3.30.565.10">
    <property type="entry name" value="Histidine kinase-like ATPase, C-terminal domain"/>
    <property type="match status" value="1"/>
</dbReference>
<dbReference type="SUPFAM" id="SSF47226">
    <property type="entry name" value="Histidine-containing phosphotransfer domain, HPT domain"/>
    <property type="match status" value="1"/>
</dbReference>
<dbReference type="InterPro" id="IPR036641">
    <property type="entry name" value="HPT_dom_sf"/>
</dbReference>
<keyword evidence="4" id="KW-0808">Transferase</keyword>
<evidence type="ECO:0000256" key="2">
    <source>
        <dbReference type="ARBA" id="ARBA00012438"/>
    </source>
</evidence>
<keyword evidence="5 14" id="KW-0418">Kinase</keyword>
<dbReference type="Pfam" id="PF01584">
    <property type="entry name" value="CheW"/>
    <property type="match status" value="1"/>
</dbReference>
<dbReference type="PROSITE" id="PS50110">
    <property type="entry name" value="RESPONSE_REGULATORY"/>
    <property type="match status" value="1"/>
</dbReference>
<comment type="caution">
    <text evidence="14">The sequence shown here is derived from an EMBL/GenBank/DDBJ whole genome shotgun (WGS) entry which is preliminary data.</text>
</comment>
<dbReference type="PROSITE" id="PS50109">
    <property type="entry name" value="HIS_KIN"/>
    <property type="match status" value="1"/>
</dbReference>
<dbReference type="PRINTS" id="PR00344">
    <property type="entry name" value="BCTRLSENSOR"/>
</dbReference>
<feature type="modified residue" description="Phosphohistidine" evidence="6">
    <location>
        <position position="48"/>
    </location>
</feature>
<dbReference type="InterPro" id="IPR008207">
    <property type="entry name" value="Sig_transdc_His_kin_Hpt_dom"/>
</dbReference>
<evidence type="ECO:0000259" key="12">
    <source>
        <dbReference type="PROSITE" id="PS50851"/>
    </source>
</evidence>
<comment type="catalytic activity">
    <reaction evidence="1">
        <text>ATP + protein L-histidine = ADP + protein N-phospho-L-histidine.</text>
        <dbReference type="EC" id="2.7.13.3"/>
    </reaction>
</comment>
<dbReference type="SMART" id="SM00073">
    <property type="entry name" value="HPT"/>
    <property type="match status" value="1"/>
</dbReference>
<dbReference type="EMBL" id="DRTD01000548">
    <property type="protein sequence ID" value="HHE55592.1"/>
    <property type="molecule type" value="Genomic_DNA"/>
</dbReference>
<dbReference type="PROSITE" id="PS50894">
    <property type="entry name" value="HPT"/>
    <property type="match status" value="1"/>
</dbReference>
<evidence type="ECO:0000256" key="4">
    <source>
        <dbReference type="ARBA" id="ARBA00022679"/>
    </source>
</evidence>
<evidence type="ECO:0000256" key="3">
    <source>
        <dbReference type="ARBA" id="ARBA00022553"/>
    </source>
</evidence>
<evidence type="ECO:0000256" key="1">
    <source>
        <dbReference type="ARBA" id="ARBA00000085"/>
    </source>
</evidence>
<dbReference type="PANTHER" id="PTHR43395">
    <property type="entry name" value="SENSOR HISTIDINE KINASE CHEA"/>
    <property type="match status" value="1"/>
</dbReference>
<dbReference type="PROSITE" id="PS50851">
    <property type="entry name" value="CHEW"/>
    <property type="match status" value="1"/>
</dbReference>
<evidence type="ECO:0000256" key="8">
    <source>
        <dbReference type="SAM" id="Coils"/>
    </source>
</evidence>
<evidence type="ECO:0000256" key="5">
    <source>
        <dbReference type="ARBA" id="ARBA00022777"/>
    </source>
</evidence>
<dbReference type="Gene3D" id="3.40.50.2300">
    <property type="match status" value="1"/>
</dbReference>
<feature type="coiled-coil region" evidence="8">
    <location>
        <begin position="197"/>
        <end position="235"/>
    </location>
</feature>
<dbReference type="GO" id="GO:0000155">
    <property type="term" value="F:phosphorelay sensor kinase activity"/>
    <property type="evidence" value="ECO:0007669"/>
    <property type="project" value="UniProtKB-ARBA"/>
</dbReference>
<dbReference type="InterPro" id="IPR004358">
    <property type="entry name" value="Sig_transdc_His_kin-like_C"/>
</dbReference>
<feature type="domain" description="CheW-like" evidence="12">
    <location>
        <begin position="448"/>
        <end position="583"/>
    </location>
</feature>
<dbReference type="Pfam" id="PF01627">
    <property type="entry name" value="Hpt"/>
    <property type="match status" value="1"/>
</dbReference>
<dbReference type="Gene3D" id="1.20.120.160">
    <property type="entry name" value="HPT domain"/>
    <property type="match status" value="1"/>
</dbReference>
<feature type="non-terminal residue" evidence="14">
    <location>
        <position position="670"/>
    </location>
</feature>